<evidence type="ECO:0000256" key="1">
    <source>
        <dbReference type="ARBA" id="ARBA00004196"/>
    </source>
</evidence>
<proteinExistence type="inferred from homology"/>
<evidence type="ECO:0000256" key="5">
    <source>
        <dbReference type="SAM" id="SignalP"/>
    </source>
</evidence>
<dbReference type="EMBL" id="LR536450">
    <property type="protein sequence ID" value="VFU10224.1"/>
    <property type="molecule type" value="Genomic_DNA"/>
</dbReference>
<dbReference type="AlphaFoldDB" id="A0A4U8Z449"/>
<dbReference type="PROSITE" id="PS01039">
    <property type="entry name" value="SBP_BACTERIAL_3"/>
    <property type="match status" value="1"/>
</dbReference>
<dbReference type="SMART" id="SM00062">
    <property type="entry name" value="PBPb"/>
    <property type="match status" value="1"/>
</dbReference>
<comment type="subcellular location">
    <subcellularLocation>
        <location evidence="1">Cell envelope</location>
    </subcellularLocation>
</comment>
<dbReference type="GO" id="GO:0030313">
    <property type="term" value="C:cell envelope"/>
    <property type="evidence" value="ECO:0007669"/>
    <property type="project" value="UniProtKB-SubCell"/>
</dbReference>
<feature type="domain" description="Solute-binding protein family 3/N-terminal" evidence="6">
    <location>
        <begin position="50"/>
        <end position="278"/>
    </location>
</feature>
<protein>
    <submittedName>
        <fullName evidence="7">ABC transporter substrate-binding protein</fullName>
    </submittedName>
</protein>
<keyword evidence="3 5" id="KW-0732">Signal</keyword>
<dbReference type="RefSeq" id="WP_341264062.1">
    <property type="nucleotide sequence ID" value="NZ_CP139089.1"/>
</dbReference>
<gene>
    <name evidence="7" type="ORF">MTUNDRAET4_3337</name>
</gene>
<dbReference type="InterPro" id="IPR018313">
    <property type="entry name" value="SBP_3_CS"/>
</dbReference>
<sequence>MLDWPAAAVCLLASLLVSSSPGLGDPAVFTPGFWDPHARPIKPDLASLHSLRFLTEDDYPPFHFAAADGTLAGFDIDLTRAICEDLKLSCTIQARRFDTLVDSLKADQGDAIIASIRMDEKSRGELDFTAPYSKNPARFVTLKSTALTDATPETLRAKYIGVLAKTAHQAFLSAFFKSSVQRPFETQKALTEALNKGEVDAIFGDGIALSFWLQGQDAHNCCAFLGGPFLDSRFFGDGVGIAVKKDNPLLRQALDYALADLSAKGVYTDLYLKYFPLGFY</sequence>
<dbReference type="PANTHER" id="PTHR35936:SF35">
    <property type="entry name" value="L-CYSTINE-BINDING PROTEIN TCYJ"/>
    <property type="match status" value="1"/>
</dbReference>
<evidence type="ECO:0000259" key="6">
    <source>
        <dbReference type="SMART" id="SM00062"/>
    </source>
</evidence>
<dbReference type="Gene3D" id="3.40.190.10">
    <property type="entry name" value="Periplasmic binding protein-like II"/>
    <property type="match status" value="2"/>
</dbReference>
<feature type="chain" id="PRO_5020331270" evidence="5">
    <location>
        <begin position="25"/>
        <end position="280"/>
    </location>
</feature>
<dbReference type="PANTHER" id="PTHR35936">
    <property type="entry name" value="MEMBRANE-BOUND LYTIC MUREIN TRANSGLYCOSYLASE F"/>
    <property type="match status" value="1"/>
</dbReference>
<evidence type="ECO:0000256" key="4">
    <source>
        <dbReference type="RuleBase" id="RU003744"/>
    </source>
</evidence>
<accession>A0A4U8Z449</accession>
<comment type="similarity">
    <text evidence="2 4">Belongs to the bacterial solute-binding protein 3 family.</text>
</comment>
<reference evidence="7 8" key="1">
    <citation type="submission" date="2019-03" db="EMBL/GenBank/DDBJ databases">
        <authorList>
            <person name="Kox A.R. M."/>
        </authorList>
    </citation>
    <scope>NUCLEOTIDE SEQUENCE [LARGE SCALE GENOMIC DNA]</scope>
    <source>
        <strain evidence="7">MTUNDRAET4 annotated genome</strain>
    </source>
</reference>
<feature type="signal peptide" evidence="5">
    <location>
        <begin position="1"/>
        <end position="24"/>
    </location>
</feature>
<evidence type="ECO:0000313" key="7">
    <source>
        <dbReference type="EMBL" id="VFU10224.1"/>
    </source>
</evidence>
<evidence type="ECO:0000256" key="3">
    <source>
        <dbReference type="ARBA" id="ARBA00022729"/>
    </source>
</evidence>
<evidence type="ECO:0000256" key="2">
    <source>
        <dbReference type="ARBA" id="ARBA00010333"/>
    </source>
</evidence>
<dbReference type="SUPFAM" id="SSF53850">
    <property type="entry name" value="Periplasmic binding protein-like II"/>
    <property type="match status" value="1"/>
</dbReference>
<evidence type="ECO:0000313" key="8">
    <source>
        <dbReference type="Proteomes" id="UP000294360"/>
    </source>
</evidence>
<dbReference type="KEGG" id="mtun:MTUNDRAET4_3337"/>
<dbReference type="InterPro" id="IPR001638">
    <property type="entry name" value="Solute-binding_3/MltF_N"/>
</dbReference>
<dbReference type="Proteomes" id="UP000294360">
    <property type="component" value="Chromosome"/>
</dbReference>
<organism evidence="7 8">
    <name type="scientific">Methylocella tundrae</name>
    <dbReference type="NCBI Taxonomy" id="227605"/>
    <lineage>
        <taxon>Bacteria</taxon>
        <taxon>Pseudomonadati</taxon>
        <taxon>Pseudomonadota</taxon>
        <taxon>Alphaproteobacteria</taxon>
        <taxon>Hyphomicrobiales</taxon>
        <taxon>Beijerinckiaceae</taxon>
        <taxon>Methylocella</taxon>
    </lineage>
</organism>
<dbReference type="Pfam" id="PF00497">
    <property type="entry name" value="SBP_bac_3"/>
    <property type="match status" value="1"/>
</dbReference>
<name>A0A4U8Z449_METTU</name>